<dbReference type="EMBL" id="AP017372">
    <property type="protein sequence ID" value="BBE11131.1"/>
    <property type="molecule type" value="Genomic_DNA"/>
</dbReference>
<keyword evidence="1" id="KW-0812">Transmembrane</keyword>
<gene>
    <name evidence="2" type="ORF">HH1059_19480</name>
</gene>
<dbReference type="InterPro" id="IPR007263">
    <property type="entry name" value="DCC1-like"/>
</dbReference>
<evidence type="ECO:0008006" key="4">
    <source>
        <dbReference type="Google" id="ProtNLM"/>
    </source>
</evidence>
<evidence type="ECO:0000256" key="1">
    <source>
        <dbReference type="SAM" id="Phobius"/>
    </source>
</evidence>
<name>A0A2Z6EZS8_HALHR</name>
<sequence>MVDSQSTSTDTRPTVFFDGQCPVCRREIALYQRLDRAGAIEWRDLHEPNSLEGTGLTWEQAMQRFHCRDRDGSLHSGVAAFTVVWSYLPYWRWLSWLVRGLGLTRVLEPFYRWYARRRYQRVCSIDGKDCK</sequence>
<dbReference type="PANTHER" id="PTHR34290:SF2">
    <property type="entry name" value="OS04G0668800 PROTEIN"/>
    <property type="match status" value="1"/>
</dbReference>
<reference evidence="2" key="1">
    <citation type="submission" date="2016-02" db="EMBL/GenBank/DDBJ databases">
        <title>Halorhodospira halochloris DSM-1059 complete genome, version 2.</title>
        <authorList>
            <person name="Tsukatani Y."/>
        </authorList>
    </citation>
    <scope>NUCLEOTIDE SEQUENCE</scope>
    <source>
        <strain evidence="2">DSM 1059</strain>
    </source>
</reference>
<feature type="transmembrane region" description="Helical" evidence="1">
    <location>
        <begin position="72"/>
        <end position="90"/>
    </location>
</feature>
<accession>A0A2Z6EZS8</accession>
<evidence type="ECO:0000313" key="2">
    <source>
        <dbReference type="EMBL" id="BBE11131.1"/>
    </source>
</evidence>
<dbReference type="Pfam" id="PF04134">
    <property type="entry name" value="DCC1-like"/>
    <property type="match status" value="1"/>
</dbReference>
<evidence type="ECO:0000313" key="3">
    <source>
        <dbReference type="Proteomes" id="UP000218890"/>
    </source>
</evidence>
<keyword evidence="1" id="KW-1133">Transmembrane helix</keyword>
<dbReference type="KEGG" id="hhk:HH1059_19480"/>
<proteinExistence type="predicted"/>
<dbReference type="GO" id="GO:0015035">
    <property type="term" value="F:protein-disulfide reductase activity"/>
    <property type="evidence" value="ECO:0007669"/>
    <property type="project" value="InterPro"/>
</dbReference>
<dbReference type="PANTHER" id="PTHR34290">
    <property type="entry name" value="SI:CH73-390P7.2"/>
    <property type="match status" value="1"/>
</dbReference>
<dbReference type="InterPro" id="IPR044691">
    <property type="entry name" value="DCC1_Trx"/>
</dbReference>
<keyword evidence="1" id="KW-0472">Membrane</keyword>
<dbReference type="AlphaFoldDB" id="A0A2Z6EZS8"/>
<organism evidence="2 3">
    <name type="scientific">Halorhodospira halochloris</name>
    <name type="common">Ectothiorhodospira halochloris</name>
    <dbReference type="NCBI Taxonomy" id="1052"/>
    <lineage>
        <taxon>Bacteria</taxon>
        <taxon>Pseudomonadati</taxon>
        <taxon>Pseudomonadota</taxon>
        <taxon>Gammaproteobacteria</taxon>
        <taxon>Chromatiales</taxon>
        <taxon>Ectothiorhodospiraceae</taxon>
        <taxon>Halorhodospira</taxon>
    </lineage>
</organism>
<dbReference type="OrthoDB" id="5294764at2"/>
<dbReference type="RefSeq" id="WP_096409980.1">
    <property type="nucleotide sequence ID" value="NZ_AP017372.2"/>
</dbReference>
<dbReference type="Proteomes" id="UP000218890">
    <property type="component" value="Chromosome"/>
</dbReference>
<protein>
    <recommendedName>
        <fullName evidence="4">Cell division inhibitor</fullName>
    </recommendedName>
</protein>
<keyword evidence="3" id="KW-1185">Reference proteome</keyword>